<dbReference type="InterPro" id="IPR010131">
    <property type="entry name" value="MdtP/NodT-like"/>
</dbReference>
<reference evidence="3" key="1">
    <citation type="submission" date="2023-09" db="EMBL/GenBank/DDBJ databases">
        <title>Paucibacter sp. APW11 Genome sequencing and assembly.</title>
        <authorList>
            <person name="Kim I."/>
        </authorList>
    </citation>
    <scope>NUCLEOTIDE SEQUENCE</scope>
    <source>
        <strain evidence="3">APW11</strain>
    </source>
</reference>
<dbReference type="InterPro" id="IPR003423">
    <property type="entry name" value="OMP_efflux"/>
</dbReference>
<gene>
    <name evidence="3" type="ORF">RQP53_10545</name>
</gene>
<dbReference type="EMBL" id="JAVXZY010000003">
    <property type="protein sequence ID" value="MDT8999705.1"/>
    <property type="molecule type" value="Genomic_DNA"/>
</dbReference>
<dbReference type="Pfam" id="PF02321">
    <property type="entry name" value="OEP"/>
    <property type="match status" value="2"/>
</dbReference>
<evidence type="ECO:0000256" key="2">
    <source>
        <dbReference type="SAM" id="SignalP"/>
    </source>
</evidence>
<evidence type="ECO:0000313" key="4">
    <source>
        <dbReference type="Proteomes" id="UP001246372"/>
    </source>
</evidence>
<dbReference type="Gene3D" id="1.20.1600.10">
    <property type="entry name" value="Outer membrane efflux proteins (OEP)"/>
    <property type="match status" value="1"/>
</dbReference>
<sequence length="402" mass="42668">MRKLLLPLGLAAACLSPVPLWAQTTLTLELALEQATSRSPAIAAAAKEVDAAGAAVGQAAAWRNPELGMTVEDTRRESRTTTVTVDIPLELGGKRAARVTAAERAVSVAAAELSKVRAEVRSGVINAFFGVLVAQERMKLAESSTDIAARAADAVGKRVAAGKVSPVEATRARVDFANAQLELAEARSEWQTARFMLATLIGDGAPSFDTVQGDARTLPSRPAFSELVSQLENSPALLIGRLEAERRAALVNVEKSKASPDLTLSLGAKRDASAGRMQAVLGFSIPLPFFDRNQGAILEASRRADKAQDELQLARLRMLGELQDASNRLTVASASLQTLQGMVLPSAQEAYETASKGFDAGKFGFLDVIDAQRSLLQARSRYLNTLATAYQAAATIDRITGR</sequence>
<dbReference type="Proteomes" id="UP001246372">
    <property type="component" value="Unassembled WGS sequence"/>
</dbReference>
<evidence type="ECO:0000256" key="1">
    <source>
        <dbReference type="ARBA" id="ARBA00007613"/>
    </source>
</evidence>
<dbReference type="PANTHER" id="PTHR30203">
    <property type="entry name" value="OUTER MEMBRANE CATION EFFLUX PROTEIN"/>
    <property type="match status" value="1"/>
</dbReference>
<feature type="chain" id="PRO_5047337114" evidence="2">
    <location>
        <begin position="23"/>
        <end position="402"/>
    </location>
</feature>
<dbReference type="SUPFAM" id="SSF56954">
    <property type="entry name" value="Outer membrane efflux proteins (OEP)"/>
    <property type="match status" value="1"/>
</dbReference>
<comment type="caution">
    <text evidence="3">The sequence shown here is derived from an EMBL/GenBank/DDBJ whole genome shotgun (WGS) entry which is preliminary data.</text>
</comment>
<protein>
    <submittedName>
        <fullName evidence="3">TolC family protein</fullName>
    </submittedName>
</protein>
<feature type="signal peptide" evidence="2">
    <location>
        <begin position="1"/>
        <end position="22"/>
    </location>
</feature>
<proteinExistence type="inferred from homology"/>
<dbReference type="PANTHER" id="PTHR30203:SF24">
    <property type="entry name" value="BLR4935 PROTEIN"/>
    <property type="match status" value="1"/>
</dbReference>
<accession>A0ABU3PBR2</accession>
<dbReference type="RefSeq" id="WP_315650262.1">
    <property type="nucleotide sequence ID" value="NZ_JAVXZY010000003.1"/>
</dbReference>
<organism evidence="3 4">
    <name type="scientific">Roseateles aquae</name>
    <dbReference type="NCBI Taxonomy" id="3077235"/>
    <lineage>
        <taxon>Bacteria</taxon>
        <taxon>Pseudomonadati</taxon>
        <taxon>Pseudomonadota</taxon>
        <taxon>Betaproteobacteria</taxon>
        <taxon>Burkholderiales</taxon>
        <taxon>Sphaerotilaceae</taxon>
        <taxon>Roseateles</taxon>
    </lineage>
</organism>
<evidence type="ECO:0000313" key="3">
    <source>
        <dbReference type="EMBL" id="MDT8999705.1"/>
    </source>
</evidence>
<keyword evidence="2" id="KW-0732">Signal</keyword>
<comment type="similarity">
    <text evidence="1">Belongs to the outer membrane factor (OMF) (TC 1.B.17) family.</text>
</comment>
<keyword evidence="4" id="KW-1185">Reference proteome</keyword>
<name>A0ABU3PBR2_9BURK</name>